<dbReference type="InterPro" id="IPR051263">
    <property type="entry name" value="C-type_cytochrome_biogenesis"/>
</dbReference>
<organism evidence="8 9">
    <name type="scientific">Comamonas avium</name>
    <dbReference type="NCBI Taxonomy" id="2762231"/>
    <lineage>
        <taxon>Bacteria</taxon>
        <taxon>Pseudomonadati</taxon>
        <taxon>Pseudomonadota</taxon>
        <taxon>Betaproteobacteria</taxon>
        <taxon>Burkholderiales</taxon>
        <taxon>Comamonadaceae</taxon>
        <taxon>Comamonas</taxon>
    </lineage>
</organism>
<dbReference type="RefSeq" id="WP_191723973.1">
    <property type="nucleotide sequence ID" value="NZ_JACSQK010000006.1"/>
</dbReference>
<dbReference type="InterPro" id="IPR017560">
    <property type="entry name" value="Cyt_c_biogenesis_CcmI"/>
</dbReference>
<dbReference type="Pfam" id="PF23914">
    <property type="entry name" value="TPR_CcmH_CycH"/>
    <property type="match status" value="1"/>
</dbReference>
<dbReference type="InterPro" id="IPR019734">
    <property type="entry name" value="TPR_rpt"/>
</dbReference>
<keyword evidence="4 5" id="KW-0802">TPR repeat</keyword>
<dbReference type="InterPro" id="IPR011990">
    <property type="entry name" value="TPR-like_helical_dom_sf"/>
</dbReference>
<comment type="subcellular location">
    <subcellularLocation>
        <location evidence="1">Cell envelope</location>
    </subcellularLocation>
</comment>
<feature type="transmembrane region" description="Helical" evidence="6">
    <location>
        <begin position="95"/>
        <end position="117"/>
    </location>
</feature>
<evidence type="ECO:0000256" key="1">
    <source>
        <dbReference type="ARBA" id="ARBA00004196"/>
    </source>
</evidence>
<sequence>MTDMQGLWLGALSLVLLTLAVLLPSLLKETKALERSSEDALRGLYQDQMQELLREHRSGNLSDTDLAQAEDELQSRLLIELDHRVQPKAWGQRPWLPRASGLLLAVVIPVAALVLYVQAGDPQAAARLAQAQEVGHSAMEGQVEAMVQGLALRLREQPDNVPGWVMLARSYETMGRFAEAADAYQRAVDAAKAQEMDAQDQARLWADKADALASAQGGDLSGDVLLALENALQLYPQQHKALALAGSAALARGDLEKTKEYWQALLQLLEPGSDIALRIQDDLVRLEQLEPSK</sequence>
<dbReference type="PANTHER" id="PTHR47870">
    <property type="entry name" value="CYTOCHROME C-TYPE BIOGENESIS PROTEIN CCMH"/>
    <property type="match status" value="1"/>
</dbReference>
<keyword evidence="3" id="KW-0201">Cytochrome c-type biogenesis</keyword>
<comment type="caution">
    <text evidence="8">The sequence shown here is derived from an EMBL/GenBank/DDBJ whole genome shotgun (WGS) entry which is preliminary data.</text>
</comment>
<dbReference type="InterPro" id="IPR056413">
    <property type="entry name" value="TPR_CcmH_CycH"/>
</dbReference>
<keyword evidence="2" id="KW-0677">Repeat</keyword>
<evidence type="ECO:0000256" key="4">
    <source>
        <dbReference type="ARBA" id="ARBA00022803"/>
    </source>
</evidence>
<dbReference type="PROSITE" id="PS50005">
    <property type="entry name" value="TPR"/>
    <property type="match status" value="1"/>
</dbReference>
<evidence type="ECO:0000313" key="9">
    <source>
        <dbReference type="Proteomes" id="UP000634919"/>
    </source>
</evidence>
<reference evidence="8 9" key="1">
    <citation type="submission" date="2020-08" db="EMBL/GenBank/DDBJ databases">
        <title>A Genomic Blueprint of the Chicken Gut Microbiome.</title>
        <authorList>
            <person name="Gilroy R."/>
            <person name="Ravi A."/>
            <person name="Getino M."/>
            <person name="Pursley I."/>
            <person name="Horton D.L."/>
            <person name="Alikhan N.-F."/>
            <person name="Baker D."/>
            <person name="Gharbi K."/>
            <person name="Hall N."/>
            <person name="Watson M."/>
            <person name="Adriaenssens E.M."/>
            <person name="Foster-Nyarko E."/>
            <person name="Jarju S."/>
            <person name="Secka A."/>
            <person name="Antonio M."/>
            <person name="Oren A."/>
            <person name="Chaudhuri R."/>
            <person name="La Ragione R.M."/>
            <person name="Hildebrand F."/>
            <person name="Pallen M.J."/>
        </authorList>
    </citation>
    <scope>NUCLEOTIDE SEQUENCE [LARGE SCALE GENOMIC DNA]</scope>
    <source>
        <strain evidence="8 9">Sa2CVA6</strain>
    </source>
</reference>
<feature type="transmembrane region" description="Helical" evidence="6">
    <location>
        <begin position="6"/>
        <end position="27"/>
    </location>
</feature>
<proteinExistence type="predicted"/>
<accession>A0ABR8SE10</accession>
<evidence type="ECO:0000256" key="5">
    <source>
        <dbReference type="PROSITE-ProRule" id="PRU00339"/>
    </source>
</evidence>
<dbReference type="EMBL" id="JACSQK010000006">
    <property type="protein sequence ID" value="MBD7961579.1"/>
    <property type="molecule type" value="Genomic_DNA"/>
</dbReference>
<dbReference type="SUPFAM" id="SSF48452">
    <property type="entry name" value="TPR-like"/>
    <property type="match status" value="1"/>
</dbReference>
<evidence type="ECO:0000313" key="8">
    <source>
        <dbReference type="EMBL" id="MBD7961579.1"/>
    </source>
</evidence>
<evidence type="ECO:0000256" key="2">
    <source>
        <dbReference type="ARBA" id="ARBA00022737"/>
    </source>
</evidence>
<gene>
    <name evidence="8" type="primary">ccmI</name>
    <name evidence="8" type="ORF">H9646_13970</name>
</gene>
<dbReference type="Proteomes" id="UP000634919">
    <property type="component" value="Unassembled WGS sequence"/>
</dbReference>
<keyword evidence="6" id="KW-0472">Membrane</keyword>
<feature type="repeat" description="TPR" evidence="5">
    <location>
        <begin position="161"/>
        <end position="194"/>
    </location>
</feature>
<keyword evidence="6" id="KW-1133">Transmembrane helix</keyword>
<protein>
    <submittedName>
        <fullName evidence="8">C-type cytochrome biogenesis protein CcmI</fullName>
    </submittedName>
</protein>
<evidence type="ECO:0000256" key="3">
    <source>
        <dbReference type="ARBA" id="ARBA00022748"/>
    </source>
</evidence>
<keyword evidence="9" id="KW-1185">Reference proteome</keyword>
<dbReference type="NCBIfam" id="TIGR03142">
    <property type="entry name" value="cytochro_ccmI"/>
    <property type="match status" value="1"/>
</dbReference>
<feature type="domain" description="Cytochrome c-type biogenesis protein H TPR" evidence="7">
    <location>
        <begin position="122"/>
        <end position="273"/>
    </location>
</feature>
<evidence type="ECO:0000259" key="7">
    <source>
        <dbReference type="Pfam" id="PF23914"/>
    </source>
</evidence>
<evidence type="ECO:0000256" key="6">
    <source>
        <dbReference type="SAM" id="Phobius"/>
    </source>
</evidence>
<dbReference type="Gene3D" id="1.25.40.10">
    <property type="entry name" value="Tetratricopeptide repeat domain"/>
    <property type="match status" value="1"/>
</dbReference>
<keyword evidence="6" id="KW-0812">Transmembrane</keyword>
<dbReference type="PANTHER" id="PTHR47870:SF4">
    <property type="entry name" value="CYTOCHROME C-TYPE BIOGENESIS PROTEIN CYCH"/>
    <property type="match status" value="1"/>
</dbReference>
<name>A0ABR8SE10_9BURK</name>